<proteinExistence type="predicted"/>
<dbReference type="GO" id="GO:0008270">
    <property type="term" value="F:zinc ion binding"/>
    <property type="evidence" value="ECO:0007669"/>
    <property type="project" value="UniProtKB-KW"/>
</dbReference>
<keyword evidence="2" id="KW-0863">Zinc-finger</keyword>
<dbReference type="AlphaFoldDB" id="A0A5K3EIA9"/>
<reference evidence="5" key="1">
    <citation type="submission" date="2019-11" db="UniProtKB">
        <authorList>
            <consortium name="WormBaseParasite"/>
        </authorList>
    </citation>
    <scope>IDENTIFICATION</scope>
</reference>
<organism evidence="5">
    <name type="scientific">Mesocestoides corti</name>
    <name type="common">Flatworm</name>
    <dbReference type="NCBI Taxonomy" id="53468"/>
    <lineage>
        <taxon>Eukaryota</taxon>
        <taxon>Metazoa</taxon>
        <taxon>Spiralia</taxon>
        <taxon>Lophotrochozoa</taxon>
        <taxon>Platyhelminthes</taxon>
        <taxon>Cestoda</taxon>
        <taxon>Eucestoda</taxon>
        <taxon>Cyclophyllidea</taxon>
        <taxon>Mesocestoididae</taxon>
        <taxon>Mesocestoides</taxon>
    </lineage>
</organism>
<evidence type="ECO:0000256" key="3">
    <source>
        <dbReference type="ARBA" id="ARBA00022833"/>
    </source>
</evidence>
<dbReference type="GO" id="GO:0031462">
    <property type="term" value="C:Cul2-RING ubiquitin ligase complex"/>
    <property type="evidence" value="ECO:0007669"/>
    <property type="project" value="TreeGrafter"/>
</dbReference>
<dbReference type="PANTHER" id="PTHR22619:SF0">
    <property type="entry name" value="ZINC FINGER SWIM DOMAIN-CONTAINING PROTEIN 6-LIKE PROTEIN"/>
    <property type="match status" value="1"/>
</dbReference>
<accession>A0A5K3EIA9</accession>
<name>A0A5K3EIA9_MESCO</name>
<keyword evidence="3" id="KW-0862">Zinc</keyword>
<dbReference type="Pfam" id="PF21055">
    <property type="entry name" value="ZSWIM4-8_C"/>
    <property type="match status" value="1"/>
</dbReference>
<dbReference type="PANTHER" id="PTHR22619">
    <property type="entry name" value="ZINC FINGER SWIM DOMAIN CONTAINING PROTEIN 4, 5, 6"/>
    <property type="match status" value="1"/>
</dbReference>
<protein>
    <recommendedName>
        <fullName evidence="4">ZSWIM4-8 C-terminal domain-containing protein</fullName>
    </recommendedName>
</protein>
<dbReference type="WBParaSite" id="MCU_000745-RA">
    <property type="protein sequence ID" value="MCU_000745-RA"/>
    <property type="gene ID" value="MCU_000745"/>
</dbReference>
<evidence type="ECO:0000256" key="2">
    <source>
        <dbReference type="ARBA" id="ARBA00022771"/>
    </source>
</evidence>
<evidence type="ECO:0000259" key="4">
    <source>
        <dbReference type="Pfam" id="PF21055"/>
    </source>
</evidence>
<keyword evidence="1" id="KW-0479">Metal-binding</keyword>
<evidence type="ECO:0000313" key="5">
    <source>
        <dbReference type="WBParaSite" id="MCU_000745-RA"/>
    </source>
</evidence>
<sequence length="363" mass="39707">MYACAILTPGPNIWLGTIASCLTSFGTSETDGARGGAAAQDPVNCALTALQLTELDAASFEATYQLVVEASKSGTFGPNHIFSAARHLDGRGYPHWAFPLTIHAIRLFSLGGLQENHPLAHDVLWSCLLAHRIGPVALQEILTHVIRNVHCPTLLADILHRCRAPPSPLPHHRGDACHTAHRHPHQLIAEYHPPRCPTDTYVACYASAKQSQSLLPVDAPPLKALLEATINAFVGSRHLWTAQTGWTVPVSSARQLSVSLVPREKETGRSAERTLPQLIFAIFLPQQLKIAITNSRMYIVSTSLSRILLYVSRAGVANKTCNALLPFFYSSPISVRVFPSLLLSNFLHFNFSSNEIPALMWVN</sequence>
<feature type="domain" description="ZSWIM4-8 C-terminal" evidence="4">
    <location>
        <begin position="80"/>
        <end position="238"/>
    </location>
</feature>
<dbReference type="InterPro" id="IPR048370">
    <property type="entry name" value="ZSWIM4-8_C"/>
</dbReference>
<evidence type="ECO:0000256" key="1">
    <source>
        <dbReference type="ARBA" id="ARBA00022723"/>
    </source>
</evidence>